<keyword evidence="4" id="KW-1185">Reference proteome</keyword>
<evidence type="ECO:0008006" key="5">
    <source>
        <dbReference type="Google" id="ProtNLM"/>
    </source>
</evidence>
<sequence>MNARSIWIYTALRILFFAVPFGILMLLPIGREFWWLSAIFAALIGLSLSVLLLGGRLNDVTTGMAERRVSRTRRPRGASDEDVEDDLAEASGAEELSADVSAQERPEQDRAVGQ</sequence>
<accession>A0ABN2I7G3</accession>
<evidence type="ECO:0000313" key="3">
    <source>
        <dbReference type="EMBL" id="GAA1699968.1"/>
    </source>
</evidence>
<proteinExistence type="predicted"/>
<keyword evidence="2" id="KW-0812">Transmembrane</keyword>
<feature type="transmembrane region" description="Helical" evidence="2">
    <location>
        <begin position="7"/>
        <end position="27"/>
    </location>
</feature>
<evidence type="ECO:0000256" key="2">
    <source>
        <dbReference type="SAM" id="Phobius"/>
    </source>
</evidence>
<evidence type="ECO:0000313" key="4">
    <source>
        <dbReference type="Proteomes" id="UP001501690"/>
    </source>
</evidence>
<feature type="transmembrane region" description="Helical" evidence="2">
    <location>
        <begin position="33"/>
        <end position="54"/>
    </location>
</feature>
<organism evidence="3 4">
    <name type="scientific">Microbacterium sediminicola</name>
    <dbReference type="NCBI Taxonomy" id="415210"/>
    <lineage>
        <taxon>Bacteria</taxon>
        <taxon>Bacillati</taxon>
        <taxon>Actinomycetota</taxon>
        <taxon>Actinomycetes</taxon>
        <taxon>Micrococcales</taxon>
        <taxon>Microbacteriaceae</taxon>
        <taxon>Microbacterium</taxon>
    </lineage>
</organism>
<evidence type="ECO:0000256" key="1">
    <source>
        <dbReference type="SAM" id="MobiDB-lite"/>
    </source>
</evidence>
<protein>
    <recommendedName>
        <fullName evidence="5">DUF4229 domain-containing protein</fullName>
    </recommendedName>
</protein>
<keyword evidence="2" id="KW-0472">Membrane</keyword>
<feature type="compositionally biased region" description="Basic and acidic residues" evidence="1">
    <location>
        <begin position="102"/>
        <end position="114"/>
    </location>
</feature>
<feature type="region of interest" description="Disordered" evidence="1">
    <location>
        <begin position="64"/>
        <end position="114"/>
    </location>
</feature>
<keyword evidence="2" id="KW-1133">Transmembrane helix</keyword>
<name>A0ABN2I7G3_9MICO</name>
<reference evidence="3 4" key="1">
    <citation type="journal article" date="2019" name="Int. J. Syst. Evol. Microbiol.">
        <title>The Global Catalogue of Microorganisms (GCM) 10K type strain sequencing project: providing services to taxonomists for standard genome sequencing and annotation.</title>
        <authorList>
            <consortium name="The Broad Institute Genomics Platform"/>
            <consortium name="The Broad Institute Genome Sequencing Center for Infectious Disease"/>
            <person name="Wu L."/>
            <person name="Ma J."/>
        </authorList>
    </citation>
    <scope>NUCLEOTIDE SEQUENCE [LARGE SCALE GENOMIC DNA]</scope>
    <source>
        <strain evidence="3 4">JCM 15577</strain>
    </source>
</reference>
<comment type="caution">
    <text evidence="3">The sequence shown here is derived from an EMBL/GenBank/DDBJ whole genome shotgun (WGS) entry which is preliminary data.</text>
</comment>
<dbReference type="RefSeq" id="WP_344071518.1">
    <property type="nucleotide sequence ID" value="NZ_BAAAPL010000002.1"/>
</dbReference>
<feature type="compositionally biased region" description="Low complexity" evidence="1">
    <location>
        <begin position="89"/>
        <end position="99"/>
    </location>
</feature>
<gene>
    <name evidence="3" type="ORF">GCM10009808_16900</name>
</gene>
<dbReference type="Proteomes" id="UP001501690">
    <property type="component" value="Unassembled WGS sequence"/>
</dbReference>
<dbReference type="EMBL" id="BAAAPL010000002">
    <property type="protein sequence ID" value="GAA1699968.1"/>
    <property type="molecule type" value="Genomic_DNA"/>
</dbReference>